<dbReference type="EMBL" id="AUPL01003781">
    <property type="protein sequence ID" value="ESL08516.1"/>
    <property type="molecule type" value="Genomic_DNA"/>
</dbReference>
<dbReference type="PANTHER" id="PTHR10997">
    <property type="entry name" value="IMPORTIN-7, 8, 11"/>
    <property type="match status" value="1"/>
</dbReference>
<dbReference type="Proteomes" id="UP000031737">
    <property type="component" value="Unassembled WGS sequence"/>
</dbReference>
<feature type="region of interest" description="Disordered" evidence="1">
    <location>
        <begin position="966"/>
        <end position="987"/>
    </location>
</feature>
<dbReference type="GO" id="GO:0005829">
    <property type="term" value="C:cytosol"/>
    <property type="evidence" value="ECO:0007669"/>
    <property type="project" value="TreeGrafter"/>
</dbReference>
<protein>
    <recommendedName>
        <fullName evidence="4">Importin N-terminal domain-containing protein</fullName>
    </recommendedName>
</protein>
<proteinExistence type="predicted"/>
<sequence>MDILQLLSVAYGGSKDERTAATTQLENAINSADGPRHLVTLLQAGTDPALQTGQSLSALIYAKNCIMETLDDKQTAAAPGVLDEVKSLLYNGAFRVPLTHQKIIHTCVACIVSSFQWNYLPQLMPMITQERAGVSVDRALAALGMLYVFVKRFKTPGLEPLPMKLTVCSCLLSALPPFFSYGEPQVDHIVLKVMNCVVETALQANKVHALPPEALDAWFHGMAQYPELHFASASEAAANGLQKAYETYVGCLKRIAMTSFSVLNDATKKKSPAPVAKRFLTTHASAFFGVWQRWLEYAAAASRARGVHQKADMFAIRYIKLCALDKTLYQQCLLPQLMHVVESMLFPYLCFSEEDEPAFADDGDLSEFAQYMMEEGFDQSEVSQRQAASNAIVAIVKGNKEFHEDCLQKIIDFLIAGLSRADNDETFPQTFGFLHLLSVLRRHLRRVSEIWETQMAQVLVAFVTPRVLPTVPYIPLRSKALVVCQRYSKAPISAEEDFAAFTRIVSSLVQDRDSRIRLGAIDALCTFLEMKRALPYIRPILVPLVEECICFLNRVQTSFVPTALLYLVEHFAPELTSVLGKIGKTLVQHFLATAFDLAQQETAMDAEHLSQYWRTDLSACALLNALDTIVQASRHHMEVFCSLRPELLFLTKSVLEHPDDFEFIEKTLAILLNVVNFSKPVPPECWDVLPLLFRAVDSGIGVDFFVAIEEVLDSFISNGTVEFLQNAQLMEATYQVCEKMLFHCVAGVDDQIAVPQLIEAMLHQAKHSEAAPGLFDAHLSRFVLLLLRALADDSIRRGEVRLQIWIIAALMDAFYYNAAATLQIMVSHNAYPHFFDAFFHFFRAAVNPAKTEKGRKKRKHDEASEVVENLSTLTRKVIVLGLTALLEHIVADSVGGDGSSSNGIGLAAFDAYLSPTLALIQHCIFANNVFLASRCRITEGNLEKIRRGVEVEDVCDVDLEDEDVLGVDDGSDVATDDDDDDDDELEDDEIGHCQDEGDDYESPIDDVCEVTLFLQWVEKVTCLGDGMQRHLRTALSKSLQEFHDAETTALQYRQLVQELDRAMDADYATRSAAAANS</sequence>
<dbReference type="InterPro" id="IPR011989">
    <property type="entry name" value="ARM-like"/>
</dbReference>
<comment type="caution">
    <text evidence="2">The sequence shown here is derived from an EMBL/GenBank/DDBJ whole genome shotgun (WGS) entry which is preliminary data.</text>
</comment>
<dbReference type="AlphaFoldDB" id="A0A061J333"/>
<dbReference type="VEuPathDB" id="TriTrypDB:TRSC58_03781"/>
<evidence type="ECO:0000313" key="3">
    <source>
        <dbReference type="Proteomes" id="UP000031737"/>
    </source>
</evidence>
<dbReference type="GO" id="GO:0005635">
    <property type="term" value="C:nuclear envelope"/>
    <property type="evidence" value="ECO:0007669"/>
    <property type="project" value="TreeGrafter"/>
</dbReference>
<dbReference type="GO" id="GO:0006606">
    <property type="term" value="P:protein import into nucleus"/>
    <property type="evidence" value="ECO:0007669"/>
    <property type="project" value="TreeGrafter"/>
</dbReference>
<evidence type="ECO:0000256" key="1">
    <source>
        <dbReference type="SAM" id="MobiDB-lite"/>
    </source>
</evidence>
<gene>
    <name evidence="2" type="ORF">TRSC58_03781</name>
</gene>
<accession>A0A061J333</accession>
<reference evidence="2 3" key="1">
    <citation type="submission" date="2013-07" db="EMBL/GenBank/DDBJ databases">
        <authorList>
            <person name="Stoco P.H."/>
            <person name="Wagner G."/>
            <person name="Gerber A."/>
            <person name="Zaha A."/>
            <person name="Thompson C."/>
            <person name="Bartholomeu D.C."/>
            <person name="Luckemeyer D.D."/>
            <person name="Bahia D."/>
            <person name="Loreto E."/>
            <person name="Prestes E.B."/>
            <person name="Lima F.M."/>
            <person name="Rodrigues-Luiz G."/>
            <person name="Vallejo G.A."/>
            <person name="Filho J.F."/>
            <person name="Monteiro K.M."/>
            <person name="Tyler K.M."/>
            <person name="de Almeida L.G."/>
            <person name="Ortiz M.F."/>
            <person name="Siervo M.A."/>
            <person name="de Moraes M.H."/>
            <person name="Cunha O.L."/>
            <person name="Mendonca-Neto R."/>
            <person name="Silva R."/>
            <person name="Teixeira S.M."/>
            <person name="Murta S.M."/>
            <person name="Sincero T.C."/>
            <person name="Mendes T.A."/>
            <person name="Urmenyi T.P."/>
            <person name="Silva V.G."/>
            <person name="da Rocha W.D."/>
            <person name="Andersson B."/>
            <person name="Romanha A.J."/>
            <person name="Steindel M."/>
            <person name="de Vasconcelos A.T."/>
            <person name="Grisard E.C."/>
        </authorList>
    </citation>
    <scope>NUCLEOTIDE SEQUENCE [LARGE SCALE GENOMIC DNA]</scope>
    <source>
        <strain evidence="2 3">SC58</strain>
    </source>
</reference>
<dbReference type="PANTHER" id="PTHR10997:SF52">
    <property type="entry name" value="IMPORTIN N-TERMINAL DOMAIN-CONTAINING PROTEIN"/>
    <property type="match status" value="1"/>
</dbReference>
<dbReference type="Gene3D" id="1.25.10.10">
    <property type="entry name" value="Leucine-rich Repeat Variant"/>
    <property type="match status" value="1"/>
</dbReference>
<dbReference type="SUPFAM" id="SSF48371">
    <property type="entry name" value="ARM repeat"/>
    <property type="match status" value="1"/>
</dbReference>
<keyword evidence="3" id="KW-1185">Reference proteome</keyword>
<organism evidence="2 3">
    <name type="scientific">Trypanosoma rangeli SC58</name>
    <dbReference type="NCBI Taxonomy" id="429131"/>
    <lineage>
        <taxon>Eukaryota</taxon>
        <taxon>Discoba</taxon>
        <taxon>Euglenozoa</taxon>
        <taxon>Kinetoplastea</taxon>
        <taxon>Metakinetoplastina</taxon>
        <taxon>Trypanosomatida</taxon>
        <taxon>Trypanosomatidae</taxon>
        <taxon>Trypanosoma</taxon>
        <taxon>Herpetosoma</taxon>
    </lineage>
</organism>
<dbReference type="InterPro" id="IPR016024">
    <property type="entry name" value="ARM-type_fold"/>
</dbReference>
<evidence type="ECO:0008006" key="4">
    <source>
        <dbReference type="Google" id="ProtNLM"/>
    </source>
</evidence>
<dbReference type="OrthoDB" id="760868at2759"/>
<evidence type="ECO:0000313" key="2">
    <source>
        <dbReference type="EMBL" id="ESL08516.1"/>
    </source>
</evidence>
<name>A0A061J333_TRYRA</name>